<accession>A0A6G1BTU2</accession>
<dbReference type="EMBL" id="SPHZ02000011">
    <property type="protein sequence ID" value="KAF0891161.1"/>
    <property type="molecule type" value="Genomic_DNA"/>
</dbReference>
<reference evidence="1 2" key="1">
    <citation type="submission" date="2019-11" db="EMBL/GenBank/DDBJ databases">
        <title>Whole genome sequence of Oryza granulata.</title>
        <authorList>
            <person name="Li W."/>
        </authorList>
    </citation>
    <scope>NUCLEOTIDE SEQUENCE [LARGE SCALE GENOMIC DNA]</scope>
    <source>
        <strain evidence="2">cv. Menghai</strain>
        <tissue evidence="1">Leaf</tissue>
    </source>
</reference>
<organism evidence="1 2">
    <name type="scientific">Oryza meyeriana var. granulata</name>
    <dbReference type="NCBI Taxonomy" id="110450"/>
    <lineage>
        <taxon>Eukaryota</taxon>
        <taxon>Viridiplantae</taxon>
        <taxon>Streptophyta</taxon>
        <taxon>Embryophyta</taxon>
        <taxon>Tracheophyta</taxon>
        <taxon>Spermatophyta</taxon>
        <taxon>Magnoliopsida</taxon>
        <taxon>Liliopsida</taxon>
        <taxon>Poales</taxon>
        <taxon>Poaceae</taxon>
        <taxon>BOP clade</taxon>
        <taxon>Oryzoideae</taxon>
        <taxon>Oryzeae</taxon>
        <taxon>Oryzinae</taxon>
        <taxon>Oryza</taxon>
        <taxon>Oryza meyeriana</taxon>
    </lineage>
</organism>
<evidence type="ECO:0000313" key="1">
    <source>
        <dbReference type="EMBL" id="KAF0891161.1"/>
    </source>
</evidence>
<dbReference type="Proteomes" id="UP000479710">
    <property type="component" value="Unassembled WGS sequence"/>
</dbReference>
<protein>
    <recommendedName>
        <fullName evidence="3">UspA domain-containing protein</fullName>
    </recommendedName>
</protein>
<comment type="caution">
    <text evidence="1">The sequence shown here is derived from an EMBL/GenBank/DDBJ whole genome shotgun (WGS) entry which is preliminary data.</text>
</comment>
<gene>
    <name evidence="1" type="ORF">E2562_006520</name>
</gene>
<dbReference type="OrthoDB" id="843225at2759"/>
<dbReference type="AlphaFoldDB" id="A0A6G1BTU2"/>
<evidence type="ECO:0000313" key="2">
    <source>
        <dbReference type="Proteomes" id="UP000479710"/>
    </source>
</evidence>
<keyword evidence="2" id="KW-1185">Reference proteome</keyword>
<name>A0A6G1BTU2_9ORYZ</name>
<proteinExistence type="predicted"/>
<evidence type="ECO:0008006" key="3">
    <source>
        <dbReference type="Google" id="ProtNLM"/>
    </source>
</evidence>
<sequence length="113" mass="12719">MDYSLSSKAPARWAVDNLVKSSDRIILIHVVPKGVDAGHKEGSCIQRFSFFSCSTNYDSERVGKDTSIKEGGGWTRARHAEREDIIWQTVYVSDIDHIVTEERLADIFATMAK</sequence>